<dbReference type="EMBL" id="JACIJF010000023">
    <property type="protein sequence ID" value="MBB5712708.1"/>
    <property type="molecule type" value="Genomic_DNA"/>
</dbReference>
<protein>
    <submittedName>
        <fullName evidence="2">Uncharacterized protein</fullName>
    </submittedName>
</protein>
<gene>
    <name evidence="2" type="ORF">FHT02_003968</name>
</gene>
<dbReference type="Proteomes" id="UP000527143">
    <property type="component" value="Unassembled WGS sequence"/>
</dbReference>
<evidence type="ECO:0000256" key="1">
    <source>
        <dbReference type="SAM" id="MobiDB-lite"/>
    </source>
</evidence>
<keyword evidence="3" id="KW-1185">Reference proteome</keyword>
<dbReference type="AlphaFoldDB" id="A0A840YSQ8"/>
<accession>A0A840YSQ8</accession>
<comment type="caution">
    <text evidence="2">The sequence shown here is derived from an EMBL/GenBank/DDBJ whole genome shotgun (WGS) entry which is preliminary data.</text>
</comment>
<sequence length="54" mass="5681">MAAGFVSPDVNTTPRPRSNAEEAGTLVGNSVGDAILFRRTYSTCMESLGYAQGN</sequence>
<evidence type="ECO:0000313" key="2">
    <source>
        <dbReference type="EMBL" id="MBB5712708.1"/>
    </source>
</evidence>
<feature type="region of interest" description="Disordered" evidence="1">
    <location>
        <begin position="1"/>
        <end position="25"/>
    </location>
</feature>
<proteinExistence type="predicted"/>
<evidence type="ECO:0000313" key="3">
    <source>
        <dbReference type="Proteomes" id="UP000527143"/>
    </source>
</evidence>
<organism evidence="2 3">
    <name type="scientific">Sphingomonas xinjiangensis</name>
    <dbReference type="NCBI Taxonomy" id="643568"/>
    <lineage>
        <taxon>Bacteria</taxon>
        <taxon>Pseudomonadati</taxon>
        <taxon>Pseudomonadota</taxon>
        <taxon>Alphaproteobacteria</taxon>
        <taxon>Sphingomonadales</taxon>
        <taxon>Sphingomonadaceae</taxon>
        <taxon>Sphingomonas</taxon>
    </lineage>
</organism>
<dbReference type="RefSeq" id="WP_184091443.1">
    <property type="nucleotide sequence ID" value="NZ_JACIJF010000023.1"/>
</dbReference>
<reference evidence="2 3" key="1">
    <citation type="submission" date="2020-08" db="EMBL/GenBank/DDBJ databases">
        <title>Genomic Encyclopedia of Type Strains, Phase IV (KMG-IV): sequencing the most valuable type-strain genomes for metagenomic binning, comparative biology and taxonomic classification.</title>
        <authorList>
            <person name="Goeker M."/>
        </authorList>
    </citation>
    <scope>NUCLEOTIDE SEQUENCE [LARGE SCALE GENOMIC DNA]</scope>
    <source>
        <strain evidence="2 3">DSM 26736</strain>
    </source>
</reference>
<name>A0A840YSQ8_9SPHN</name>